<accession>A0A0E9URU8</accession>
<reference evidence="1" key="2">
    <citation type="journal article" date="2015" name="Fish Shellfish Immunol.">
        <title>Early steps in the European eel (Anguilla anguilla)-Vibrio vulnificus interaction in the gills: Role of the RtxA13 toxin.</title>
        <authorList>
            <person name="Callol A."/>
            <person name="Pajuelo D."/>
            <person name="Ebbesson L."/>
            <person name="Teles M."/>
            <person name="MacKenzie S."/>
            <person name="Amaro C."/>
        </authorList>
    </citation>
    <scope>NUCLEOTIDE SEQUENCE</scope>
</reference>
<reference evidence="1" key="1">
    <citation type="submission" date="2014-11" db="EMBL/GenBank/DDBJ databases">
        <authorList>
            <person name="Amaro Gonzalez C."/>
        </authorList>
    </citation>
    <scope>NUCLEOTIDE SEQUENCE</scope>
</reference>
<evidence type="ECO:0000313" key="1">
    <source>
        <dbReference type="EMBL" id="JAH67910.1"/>
    </source>
</evidence>
<protein>
    <submittedName>
        <fullName evidence="1">Uncharacterized protein</fullName>
    </submittedName>
</protein>
<dbReference type="EMBL" id="GBXM01040667">
    <property type="protein sequence ID" value="JAH67910.1"/>
    <property type="molecule type" value="Transcribed_RNA"/>
</dbReference>
<name>A0A0E9URU8_ANGAN</name>
<dbReference type="AlphaFoldDB" id="A0A0E9URU8"/>
<proteinExistence type="predicted"/>
<organism evidence="1">
    <name type="scientific">Anguilla anguilla</name>
    <name type="common">European freshwater eel</name>
    <name type="synonym">Muraena anguilla</name>
    <dbReference type="NCBI Taxonomy" id="7936"/>
    <lineage>
        <taxon>Eukaryota</taxon>
        <taxon>Metazoa</taxon>
        <taxon>Chordata</taxon>
        <taxon>Craniata</taxon>
        <taxon>Vertebrata</taxon>
        <taxon>Euteleostomi</taxon>
        <taxon>Actinopterygii</taxon>
        <taxon>Neopterygii</taxon>
        <taxon>Teleostei</taxon>
        <taxon>Anguilliformes</taxon>
        <taxon>Anguillidae</taxon>
        <taxon>Anguilla</taxon>
    </lineage>
</organism>
<sequence>MQFCKHKLELILNFNPGIDYHLYVQIKAFVISIDKKSSFWLFCDSLIQLKCV</sequence>